<evidence type="ECO:0000313" key="2">
    <source>
        <dbReference type="EMBL" id="KAK7063029.1"/>
    </source>
</evidence>
<dbReference type="InterPro" id="IPR029425">
    <property type="entry name" value="MMS22L_N"/>
</dbReference>
<feature type="domain" description="Protein MMS22-like N-terminal" evidence="1">
    <location>
        <begin position="1"/>
        <end position="110"/>
    </location>
</feature>
<evidence type="ECO:0000313" key="3">
    <source>
        <dbReference type="Proteomes" id="UP001381693"/>
    </source>
</evidence>
<reference evidence="2 3" key="1">
    <citation type="submission" date="2023-11" db="EMBL/GenBank/DDBJ databases">
        <title>Halocaridina rubra genome assembly.</title>
        <authorList>
            <person name="Smith C."/>
        </authorList>
    </citation>
    <scope>NUCLEOTIDE SEQUENCE [LARGE SCALE GENOMIC DNA]</scope>
    <source>
        <strain evidence="2">EP-1</strain>
        <tissue evidence="2">Whole</tissue>
    </source>
</reference>
<dbReference type="Pfam" id="PF14910">
    <property type="entry name" value="MMS22L_N"/>
    <property type="match status" value="1"/>
</dbReference>
<dbReference type="PANTHER" id="PTHR28547">
    <property type="entry name" value="PROTEIN MMS22-LIKE"/>
    <property type="match status" value="1"/>
</dbReference>
<dbReference type="GO" id="GO:0000724">
    <property type="term" value="P:double-strand break repair via homologous recombination"/>
    <property type="evidence" value="ECO:0007669"/>
    <property type="project" value="InterPro"/>
</dbReference>
<comment type="caution">
    <text evidence="2">The sequence shown here is derived from an EMBL/GenBank/DDBJ whole genome shotgun (WGS) entry which is preliminary data.</text>
</comment>
<proteinExistence type="predicted"/>
<organism evidence="2 3">
    <name type="scientific">Halocaridina rubra</name>
    <name type="common">Hawaiian red shrimp</name>
    <dbReference type="NCBI Taxonomy" id="373956"/>
    <lineage>
        <taxon>Eukaryota</taxon>
        <taxon>Metazoa</taxon>
        <taxon>Ecdysozoa</taxon>
        <taxon>Arthropoda</taxon>
        <taxon>Crustacea</taxon>
        <taxon>Multicrustacea</taxon>
        <taxon>Malacostraca</taxon>
        <taxon>Eumalacostraca</taxon>
        <taxon>Eucarida</taxon>
        <taxon>Decapoda</taxon>
        <taxon>Pleocyemata</taxon>
        <taxon>Caridea</taxon>
        <taxon>Atyoidea</taxon>
        <taxon>Atyidae</taxon>
        <taxon>Halocaridina</taxon>
    </lineage>
</organism>
<dbReference type="InterPro" id="IPR042320">
    <property type="entry name" value="MMS22-like"/>
</dbReference>
<gene>
    <name evidence="2" type="ORF">SK128_027971</name>
</gene>
<dbReference type="GO" id="GO:0031297">
    <property type="term" value="P:replication fork processing"/>
    <property type="evidence" value="ECO:0007669"/>
    <property type="project" value="InterPro"/>
</dbReference>
<protein>
    <recommendedName>
        <fullName evidence="1">Protein MMS22-like N-terminal domain-containing protein</fullName>
    </recommendedName>
</protein>
<keyword evidence="3" id="KW-1185">Reference proteome</keyword>
<dbReference type="GO" id="GO:0043596">
    <property type="term" value="C:nuclear replication fork"/>
    <property type="evidence" value="ECO:0007669"/>
    <property type="project" value="TreeGrafter"/>
</dbReference>
<evidence type="ECO:0000259" key="1">
    <source>
        <dbReference type="Pfam" id="PF14910"/>
    </source>
</evidence>
<dbReference type="PANTHER" id="PTHR28547:SF1">
    <property type="entry name" value="PROTEIN MMS22-LIKE"/>
    <property type="match status" value="1"/>
</dbReference>
<dbReference type="AlphaFoldDB" id="A0AAN8WEH7"/>
<sequence length="130" mass="14552">MKGRIYSKFHERKMLELSPTGLYNSATLFLTLANAVDIVDVTNKLSELLALAPLSNLSKAKILYRSYLASLLLLMERGCDILHVAQKLTSVVSSACQEYLASKDAVQRRFVAFVNPSYEYTISGMYSFKS</sequence>
<dbReference type="EMBL" id="JAXCGZ010020970">
    <property type="protein sequence ID" value="KAK7063029.1"/>
    <property type="molecule type" value="Genomic_DNA"/>
</dbReference>
<accession>A0AAN8WEH7</accession>
<name>A0AAN8WEH7_HALRR</name>
<dbReference type="Proteomes" id="UP001381693">
    <property type="component" value="Unassembled WGS sequence"/>
</dbReference>